<comment type="caution">
    <text evidence="12">The sequence shown here is derived from an EMBL/GenBank/DDBJ whole genome shotgun (WGS) entry which is preliminary data.</text>
</comment>
<dbReference type="InterPro" id="IPR024079">
    <property type="entry name" value="MetalloPept_cat_dom_sf"/>
</dbReference>
<dbReference type="CDD" id="cd04275">
    <property type="entry name" value="ZnMc_pappalysin_like"/>
    <property type="match status" value="1"/>
</dbReference>
<dbReference type="STRING" id="236234.A0A1J9SB67"/>
<keyword evidence="4 10" id="KW-0732">Signal</keyword>
<evidence type="ECO:0000256" key="1">
    <source>
        <dbReference type="ARBA" id="ARBA00008721"/>
    </source>
</evidence>
<sequence>MLTKNTFQIGVMAVLATAVIAQPRCTAPDPPKELLEHAAEMKMQENSIKNAGLLRSQSPITVDAWFHIVAASDAVEDGNITDEMVENQLGVLNSNFAPHDIGFNLLGTTRTINSTWSDNTDVLDMKTNLRKGGYATLNLYFTRTLPGNSSGYCTFPGTVDNGTVDFFNDGCVLDAQTVPGGSKVPYNEGKTATHEVGHWFGLYHTFQGGCNGGDGIDDTPSQDSRSEGCPVGRDSCPDMPGLDPIHNYMDYSDDSCYEEFTPDQDARMRSNWDWYRAASQAGRK</sequence>
<dbReference type="GO" id="GO:0006508">
    <property type="term" value="P:proteolysis"/>
    <property type="evidence" value="ECO:0007669"/>
    <property type="project" value="UniProtKB-KW"/>
</dbReference>
<evidence type="ECO:0000256" key="10">
    <source>
        <dbReference type="SAM" id="SignalP"/>
    </source>
</evidence>
<dbReference type="Pfam" id="PF05572">
    <property type="entry name" value="Peptidase_M43"/>
    <property type="match status" value="1"/>
</dbReference>
<dbReference type="AlphaFoldDB" id="A0A1J9SB67"/>
<comment type="similarity">
    <text evidence="1">Belongs to the peptidase M43B family.</text>
</comment>
<protein>
    <submittedName>
        <fullName evidence="12">Metalloprotease</fullName>
    </submittedName>
</protein>
<evidence type="ECO:0000256" key="7">
    <source>
        <dbReference type="ARBA" id="ARBA00023049"/>
    </source>
</evidence>
<feature type="signal peptide" evidence="10">
    <location>
        <begin position="1"/>
        <end position="21"/>
    </location>
</feature>
<evidence type="ECO:0000256" key="4">
    <source>
        <dbReference type="ARBA" id="ARBA00022729"/>
    </source>
</evidence>
<feature type="region of interest" description="Disordered" evidence="9">
    <location>
        <begin position="213"/>
        <end position="236"/>
    </location>
</feature>
<reference evidence="12 13" key="1">
    <citation type="submission" date="2016-10" db="EMBL/GenBank/DDBJ databases">
        <title>Proteomics and genomics reveal pathogen-plant mechanisms compatible with a hemibiotrophic lifestyle of Diplodia corticola.</title>
        <authorList>
            <person name="Fernandes I."/>
            <person name="De Jonge R."/>
            <person name="Van De Peer Y."/>
            <person name="Devreese B."/>
            <person name="Alves A."/>
            <person name="Esteves A.C."/>
        </authorList>
    </citation>
    <scope>NUCLEOTIDE SEQUENCE [LARGE SCALE GENOMIC DNA]</scope>
    <source>
        <strain evidence="12 13">CBS 112549</strain>
    </source>
</reference>
<accession>A0A1J9SB67</accession>
<feature type="domain" description="Peptidase M43 pregnancy-associated plasma-A" evidence="11">
    <location>
        <begin position="186"/>
        <end position="270"/>
    </location>
</feature>
<proteinExistence type="inferred from homology"/>
<dbReference type="GO" id="GO:0008237">
    <property type="term" value="F:metallopeptidase activity"/>
    <property type="evidence" value="ECO:0007669"/>
    <property type="project" value="UniProtKB-KW"/>
</dbReference>
<dbReference type="PANTHER" id="PTHR47466:SF1">
    <property type="entry name" value="METALLOPROTEASE MEP1 (AFU_ORTHOLOGUE AFUA_1G07730)-RELATED"/>
    <property type="match status" value="1"/>
</dbReference>
<dbReference type="RefSeq" id="XP_020133089.1">
    <property type="nucleotide sequence ID" value="XM_020279832.1"/>
</dbReference>
<keyword evidence="3" id="KW-0479">Metal-binding</keyword>
<dbReference type="SUPFAM" id="SSF55486">
    <property type="entry name" value="Metalloproteases ('zincins'), catalytic domain"/>
    <property type="match status" value="1"/>
</dbReference>
<evidence type="ECO:0000256" key="2">
    <source>
        <dbReference type="ARBA" id="ARBA00022670"/>
    </source>
</evidence>
<keyword evidence="7 12" id="KW-0482">Metalloprotease</keyword>
<dbReference type="PANTHER" id="PTHR47466">
    <property type="match status" value="1"/>
</dbReference>
<keyword evidence="6" id="KW-0862">Zinc</keyword>
<keyword evidence="13" id="KW-1185">Reference proteome</keyword>
<keyword evidence="2 12" id="KW-0645">Protease</keyword>
<keyword evidence="8" id="KW-1015">Disulfide bond</keyword>
<dbReference type="EMBL" id="MNUE01000009">
    <property type="protein sequence ID" value="OJD36829.1"/>
    <property type="molecule type" value="Genomic_DNA"/>
</dbReference>
<dbReference type="GeneID" id="31020096"/>
<feature type="chain" id="PRO_5011955921" evidence="10">
    <location>
        <begin position="22"/>
        <end position="284"/>
    </location>
</feature>
<evidence type="ECO:0000259" key="11">
    <source>
        <dbReference type="Pfam" id="PF05572"/>
    </source>
</evidence>
<evidence type="ECO:0000313" key="13">
    <source>
        <dbReference type="Proteomes" id="UP000183809"/>
    </source>
</evidence>
<evidence type="ECO:0000313" key="12">
    <source>
        <dbReference type="EMBL" id="OJD36829.1"/>
    </source>
</evidence>
<dbReference type="Proteomes" id="UP000183809">
    <property type="component" value="Unassembled WGS sequence"/>
</dbReference>
<evidence type="ECO:0000256" key="9">
    <source>
        <dbReference type="SAM" id="MobiDB-lite"/>
    </source>
</evidence>
<name>A0A1J9SB67_9PEZI</name>
<gene>
    <name evidence="12" type="ORF">BKCO1_9000186</name>
</gene>
<dbReference type="InterPro" id="IPR008754">
    <property type="entry name" value="Peptidase_M43"/>
</dbReference>
<evidence type="ECO:0000256" key="6">
    <source>
        <dbReference type="ARBA" id="ARBA00022833"/>
    </source>
</evidence>
<keyword evidence="5" id="KW-0378">Hydrolase</keyword>
<dbReference type="OrthoDB" id="536211at2759"/>
<evidence type="ECO:0000256" key="3">
    <source>
        <dbReference type="ARBA" id="ARBA00022723"/>
    </source>
</evidence>
<evidence type="ECO:0000256" key="8">
    <source>
        <dbReference type="ARBA" id="ARBA00023157"/>
    </source>
</evidence>
<dbReference type="GO" id="GO:0046872">
    <property type="term" value="F:metal ion binding"/>
    <property type="evidence" value="ECO:0007669"/>
    <property type="project" value="UniProtKB-KW"/>
</dbReference>
<evidence type="ECO:0000256" key="5">
    <source>
        <dbReference type="ARBA" id="ARBA00022801"/>
    </source>
</evidence>
<organism evidence="12 13">
    <name type="scientific">Diplodia corticola</name>
    <dbReference type="NCBI Taxonomy" id="236234"/>
    <lineage>
        <taxon>Eukaryota</taxon>
        <taxon>Fungi</taxon>
        <taxon>Dikarya</taxon>
        <taxon>Ascomycota</taxon>
        <taxon>Pezizomycotina</taxon>
        <taxon>Dothideomycetes</taxon>
        <taxon>Dothideomycetes incertae sedis</taxon>
        <taxon>Botryosphaeriales</taxon>
        <taxon>Botryosphaeriaceae</taxon>
        <taxon>Diplodia</taxon>
    </lineage>
</organism>
<dbReference type="Gene3D" id="3.40.390.10">
    <property type="entry name" value="Collagenase (Catalytic Domain)"/>
    <property type="match status" value="1"/>
</dbReference>